<keyword evidence="5" id="KW-1185">Reference proteome</keyword>
<dbReference type="InterPro" id="IPR018378">
    <property type="entry name" value="C-type_lectin_CS"/>
</dbReference>
<gene>
    <name evidence="4" type="ORF">D5F01_LYC22830</name>
</gene>
<dbReference type="Proteomes" id="UP000424527">
    <property type="component" value="Unassembled WGS sequence"/>
</dbReference>
<feature type="domain" description="USP" evidence="3">
    <location>
        <begin position="21"/>
        <end position="298"/>
    </location>
</feature>
<dbReference type="PANTHER" id="PTHR45784">
    <property type="entry name" value="C-TYPE LECTIN DOMAIN FAMILY 20 MEMBER A-RELATED"/>
    <property type="match status" value="1"/>
</dbReference>
<keyword evidence="1" id="KW-1015">Disulfide bond</keyword>
<dbReference type="GO" id="GO:0016579">
    <property type="term" value="P:protein deubiquitination"/>
    <property type="evidence" value="ECO:0007669"/>
    <property type="project" value="InterPro"/>
</dbReference>
<dbReference type="PROSITE" id="PS50041">
    <property type="entry name" value="C_TYPE_LECTIN_2"/>
    <property type="match status" value="2"/>
</dbReference>
<dbReference type="PANTHER" id="PTHR45784:SF3">
    <property type="entry name" value="C-TYPE LECTIN DOMAIN FAMILY 4 MEMBER K-LIKE-RELATED"/>
    <property type="match status" value="1"/>
</dbReference>
<keyword evidence="4" id="KW-0378">Hydrolase</keyword>
<dbReference type="AlphaFoldDB" id="A0A6G0HJ66"/>
<sequence length="611" mass="70074">MMTLVEMFREKLDSLNISDYHGLNSPGVTCYLNSVLQVLFMTEDFREAVKGCSSEDSTTIDEHLRTLFSDLEKQVAKTHDITERLEITNVYEQRDAAEYFEKILCRTSPEAAKMFKGKLSHKTTCRKCMGRSDSSSFFWMLPLAVEDLSRQSYSVEKGLKAFFKGETVCGDNKIYCSHCTEKQDADFRCEMTQNPEVLTLLLKRFTFDYKRRCYVKLHCKVDVPQVLHTEDCDYDLYALVNHFGNLTGGHYTAQIKSFETQVWYHFNDSIVKGVKPLFGVGDKSLRSSTAYLLMYRKGWCISTCLLHQYHYVAGPLTWTEAQTFCRKTYTDLATFGSPEEKSQLLSTLSSAGVNSDVWIGLYSKIVWRWSNGYRGDGAEYRNWNDYSNDEPDFSQPNAFCVCAAEDGRWWDVSCHNELPFICMAGTELEPEFVFVNEKMNWSAAQKHCRENSTDLATVRNNTENTKMKIMLTATWTWIGLFRDPNMYWSDGSGFTDPSVRDWATSRESLGSKTVICGVASVKHVNQLSFTGCEKRLPFVCYSAPPPAPVKRQVVKLRIKSSVDLNAVKEEMLRKLQDKLEEKGVSGVTLKWREQPDGKVFHKERKGKKTEL</sequence>
<dbReference type="Gene3D" id="3.10.100.10">
    <property type="entry name" value="Mannose-Binding Protein A, subunit A"/>
    <property type="match status" value="2"/>
</dbReference>
<dbReference type="SMART" id="SM00034">
    <property type="entry name" value="CLECT"/>
    <property type="match status" value="2"/>
</dbReference>
<dbReference type="GO" id="GO:0004843">
    <property type="term" value="F:cysteine-type deubiquitinase activity"/>
    <property type="evidence" value="ECO:0007669"/>
    <property type="project" value="InterPro"/>
</dbReference>
<feature type="domain" description="C-type lectin" evidence="2">
    <location>
        <begin position="432"/>
        <end position="541"/>
    </location>
</feature>
<dbReference type="PROSITE" id="PS50235">
    <property type="entry name" value="USP_3"/>
    <property type="match status" value="1"/>
</dbReference>
<dbReference type="InterPro" id="IPR016187">
    <property type="entry name" value="CTDL_fold"/>
</dbReference>
<dbReference type="InterPro" id="IPR028889">
    <property type="entry name" value="USP"/>
</dbReference>
<dbReference type="PROSITE" id="PS00973">
    <property type="entry name" value="USP_2"/>
    <property type="match status" value="1"/>
</dbReference>
<evidence type="ECO:0000259" key="2">
    <source>
        <dbReference type="PROSITE" id="PS50041"/>
    </source>
</evidence>
<evidence type="ECO:0000259" key="3">
    <source>
        <dbReference type="PROSITE" id="PS50235"/>
    </source>
</evidence>
<dbReference type="Pfam" id="PF00059">
    <property type="entry name" value="Lectin_C"/>
    <property type="match status" value="2"/>
</dbReference>
<dbReference type="PROSITE" id="PS00615">
    <property type="entry name" value="C_TYPE_LECTIN_1"/>
    <property type="match status" value="1"/>
</dbReference>
<evidence type="ECO:0000256" key="1">
    <source>
        <dbReference type="ARBA" id="ARBA00023157"/>
    </source>
</evidence>
<evidence type="ECO:0000313" key="4">
    <source>
        <dbReference type="EMBL" id="KAE8279244.1"/>
    </source>
</evidence>
<evidence type="ECO:0000313" key="5">
    <source>
        <dbReference type="Proteomes" id="UP000424527"/>
    </source>
</evidence>
<dbReference type="Pfam" id="PF00443">
    <property type="entry name" value="UCH"/>
    <property type="match status" value="1"/>
</dbReference>
<protein>
    <submittedName>
        <fullName evidence="4">Putative ubiquitin carboxyl-terminal hydrolase 50</fullName>
    </submittedName>
</protein>
<proteinExistence type="predicted"/>
<reference evidence="4 5" key="1">
    <citation type="submission" date="2019-07" db="EMBL/GenBank/DDBJ databases">
        <title>Chromosome genome assembly for large yellow croaker.</title>
        <authorList>
            <person name="Xiao S."/>
        </authorList>
    </citation>
    <scope>NUCLEOTIDE SEQUENCE [LARGE SCALE GENOMIC DNA]</scope>
    <source>
        <strain evidence="4">JMULYC20181020</strain>
        <tissue evidence="4">Muscle</tissue>
    </source>
</reference>
<feature type="domain" description="C-type lectin" evidence="2">
    <location>
        <begin position="309"/>
        <end position="423"/>
    </location>
</feature>
<name>A0A6G0HJ66_LARCR</name>
<dbReference type="InterPro" id="IPR038765">
    <property type="entry name" value="Papain-like_cys_pep_sf"/>
</dbReference>
<dbReference type="SUPFAM" id="SSF54001">
    <property type="entry name" value="Cysteine proteinases"/>
    <property type="match status" value="1"/>
</dbReference>
<organism evidence="4 5">
    <name type="scientific">Larimichthys crocea</name>
    <name type="common">Large yellow croaker</name>
    <name type="synonym">Pseudosciaena crocea</name>
    <dbReference type="NCBI Taxonomy" id="215358"/>
    <lineage>
        <taxon>Eukaryota</taxon>
        <taxon>Metazoa</taxon>
        <taxon>Chordata</taxon>
        <taxon>Craniata</taxon>
        <taxon>Vertebrata</taxon>
        <taxon>Euteleostomi</taxon>
        <taxon>Actinopterygii</taxon>
        <taxon>Neopterygii</taxon>
        <taxon>Teleostei</taxon>
        <taxon>Neoteleostei</taxon>
        <taxon>Acanthomorphata</taxon>
        <taxon>Eupercaria</taxon>
        <taxon>Sciaenidae</taxon>
        <taxon>Larimichthys</taxon>
    </lineage>
</organism>
<accession>A0A6G0HJ66</accession>
<dbReference type="EMBL" id="REGW02000023">
    <property type="protein sequence ID" value="KAE8279244.1"/>
    <property type="molecule type" value="Genomic_DNA"/>
</dbReference>
<dbReference type="InterPro" id="IPR018200">
    <property type="entry name" value="USP_CS"/>
</dbReference>
<dbReference type="InterPro" id="IPR001304">
    <property type="entry name" value="C-type_lectin-like"/>
</dbReference>
<dbReference type="Gene3D" id="3.90.70.10">
    <property type="entry name" value="Cysteine proteinases"/>
    <property type="match status" value="1"/>
</dbReference>
<dbReference type="InterPro" id="IPR001394">
    <property type="entry name" value="Peptidase_C19_UCH"/>
</dbReference>
<comment type="caution">
    <text evidence="4">The sequence shown here is derived from an EMBL/GenBank/DDBJ whole genome shotgun (WGS) entry which is preliminary data.</text>
</comment>
<dbReference type="InterPro" id="IPR016186">
    <property type="entry name" value="C-type_lectin-like/link_sf"/>
</dbReference>
<dbReference type="SUPFAM" id="SSF56436">
    <property type="entry name" value="C-type lectin-like"/>
    <property type="match status" value="2"/>
</dbReference>